<protein>
    <recommendedName>
        <fullName evidence="3">HEAT repeat-containing protein</fullName>
    </recommendedName>
</protein>
<gene>
    <name evidence="1" type="ORF">SAMN06264365_114165</name>
</gene>
<dbReference type="SUPFAM" id="SSF48371">
    <property type="entry name" value="ARM repeat"/>
    <property type="match status" value="1"/>
</dbReference>
<proteinExistence type="predicted"/>
<dbReference type="EMBL" id="FZNR01000014">
    <property type="protein sequence ID" value="SNS37452.1"/>
    <property type="molecule type" value="Genomic_DNA"/>
</dbReference>
<dbReference type="Proteomes" id="UP000198415">
    <property type="component" value="Unassembled WGS sequence"/>
</dbReference>
<dbReference type="Gene3D" id="1.25.10.10">
    <property type="entry name" value="Leucine-rich Repeat Variant"/>
    <property type="match status" value="1"/>
</dbReference>
<dbReference type="OrthoDB" id="292843at2"/>
<sequence length="672" mass="72416">MTEIGPALTSVYDIDWQSLEFGSAVARMLAELTAGDPAAIQGLYRIAPDGEDVQPWVVAALPLLLELVADTGRPDRGPVLRLVADLAGADRTWQMSGETLRAKRLLAGHPGLDDLLTDDDPRVREAAAYAVRAVARLAPRLPGLLWERYTAEPDPAVRVTLLRSGVIAGAVGSGHELTKVWLAWVADSDADLRVRITALTEMVALADPPPFDVETARDTVLAAYRAGLNREPAPLDETVAPLLAGQRMAAREWTPGYHQVVSAVRVTYRNDVGEHLELLQRMLQLDARDARQDALHQARSLVQRLRGPYRPLVLRAAELLSLPSGADPSAVATSAADGDPQVRAAALRLLLGIGEVARPAADAVWATLPRTGQRIRPHAGQGWVVPGLSGPVLGPAVRILAGLRDERILPMLERLLDEVPDANRLYPAIAGFGLRARGLSRTLRRRLRAVGPAEAHRAGLLRALTAVAPNDAADHLLREPIDLTTLGLLARAGRAVAGRAPDLRAALTCGDPALELAAAHTIWHVTGDVAAAAAVYDRYFDDRRTRPEHAVAAIDGLKALGIRVKTRARRLAALTGARTDDTVVAAAADALWWVAGNRDAVQRLGRVWESAPRTRARIARLWMATGDVRYGARYARAELDTVLRHNVSNLGLPAAEVSADERLLDLCRKLLA</sequence>
<accession>A0A239E0F1</accession>
<evidence type="ECO:0008006" key="3">
    <source>
        <dbReference type="Google" id="ProtNLM"/>
    </source>
</evidence>
<dbReference type="InterPro" id="IPR011989">
    <property type="entry name" value="ARM-like"/>
</dbReference>
<dbReference type="AlphaFoldDB" id="A0A239E0F1"/>
<reference evidence="1 2" key="1">
    <citation type="submission" date="2017-06" db="EMBL/GenBank/DDBJ databases">
        <authorList>
            <person name="Kim H.J."/>
            <person name="Triplett B.A."/>
        </authorList>
    </citation>
    <scope>NUCLEOTIDE SEQUENCE [LARGE SCALE GENOMIC DNA]</scope>
    <source>
        <strain evidence="1 2">DSM 43151</strain>
    </source>
</reference>
<dbReference type="RefSeq" id="WP_089296686.1">
    <property type="nucleotide sequence ID" value="NZ_BOMU01000069.1"/>
</dbReference>
<dbReference type="InterPro" id="IPR016024">
    <property type="entry name" value="ARM-type_fold"/>
</dbReference>
<organism evidence="1 2">
    <name type="scientific">Actinoplanes regularis</name>
    <dbReference type="NCBI Taxonomy" id="52697"/>
    <lineage>
        <taxon>Bacteria</taxon>
        <taxon>Bacillati</taxon>
        <taxon>Actinomycetota</taxon>
        <taxon>Actinomycetes</taxon>
        <taxon>Micromonosporales</taxon>
        <taxon>Micromonosporaceae</taxon>
        <taxon>Actinoplanes</taxon>
    </lineage>
</organism>
<evidence type="ECO:0000313" key="2">
    <source>
        <dbReference type="Proteomes" id="UP000198415"/>
    </source>
</evidence>
<name>A0A239E0F1_9ACTN</name>
<keyword evidence="2" id="KW-1185">Reference proteome</keyword>
<evidence type="ECO:0000313" key="1">
    <source>
        <dbReference type="EMBL" id="SNS37452.1"/>
    </source>
</evidence>